<comment type="similarity">
    <text evidence="2">Belongs to the rad21 family.</text>
</comment>
<dbReference type="AlphaFoldDB" id="A0AAF3EVM4"/>
<evidence type="ECO:0000256" key="1">
    <source>
        <dbReference type="ARBA" id="ARBA00004123"/>
    </source>
</evidence>
<dbReference type="GO" id="GO:0003682">
    <property type="term" value="F:chromatin binding"/>
    <property type="evidence" value="ECO:0007669"/>
    <property type="project" value="TreeGrafter"/>
</dbReference>
<evidence type="ECO:0000256" key="2">
    <source>
        <dbReference type="ARBA" id="ARBA00009870"/>
    </source>
</evidence>
<dbReference type="WBParaSite" id="MBELARI_LOCUS300">
    <property type="protein sequence ID" value="MBELARI_LOCUS300"/>
    <property type="gene ID" value="MBELARI_LOCUS300"/>
</dbReference>
<dbReference type="InterPro" id="IPR023093">
    <property type="entry name" value="ScpA-like_C"/>
</dbReference>
<keyword evidence="3" id="KW-0539">Nucleus</keyword>
<feature type="domain" description="Rad21/Rec8-like protein C-terminal eukaryotic" evidence="5">
    <location>
        <begin position="534"/>
        <end position="575"/>
    </location>
</feature>
<evidence type="ECO:0000313" key="9">
    <source>
        <dbReference type="WBParaSite" id="MBELARI_LOCUS300"/>
    </source>
</evidence>
<dbReference type="InterPro" id="IPR006910">
    <property type="entry name" value="Rad21_Rec8_N"/>
</dbReference>
<dbReference type="GO" id="GO:0007062">
    <property type="term" value="P:sister chromatid cohesion"/>
    <property type="evidence" value="ECO:0007669"/>
    <property type="project" value="InterPro"/>
</dbReference>
<dbReference type="Gene3D" id="1.10.10.580">
    <property type="entry name" value="Structural maintenance of chromosome 1. Chain E"/>
    <property type="match status" value="1"/>
</dbReference>
<dbReference type="InterPro" id="IPR036390">
    <property type="entry name" value="WH_DNA-bd_sf"/>
</dbReference>
<protein>
    <submittedName>
        <fullName evidence="8 9">Double-strand-break repair protein rad21 homolog</fullName>
    </submittedName>
</protein>
<dbReference type="InterPro" id="IPR039781">
    <property type="entry name" value="Rad21/Rec8-like"/>
</dbReference>
<dbReference type="GO" id="GO:0005634">
    <property type="term" value="C:nucleus"/>
    <property type="evidence" value="ECO:0007669"/>
    <property type="project" value="UniProtKB-SubCell"/>
</dbReference>
<reference evidence="8 9" key="1">
    <citation type="submission" date="2024-02" db="UniProtKB">
        <authorList>
            <consortium name="WormBaseParasite"/>
        </authorList>
    </citation>
    <scope>IDENTIFICATION</scope>
</reference>
<evidence type="ECO:0000313" key="7">
    <source>
        <dbReference type="Proteomes" id="UP000887575"/>
    </source>
</evidence>
<evidence type="ECO:0000259" key="5">
    <source>
        <dbReference type="Pfam" id="PF04824"/>
    </source>
</evidence>
<keyword evidence="7" id="KW-1185">Reference proteome</keyword>
<dbReference type="Proteomes" id="UP000887575">
    <property type="component" value="Unassembled WGS sequence"/>
</dbReference>
<dbReference type="Pfam" id="PF04824">
    <property type="entry name" value="Rad21_Rec8"/>
    <property type="match status" value="1"/>
</dbReference>
<organism evidence="7 8">
    <name type="scientific">Mesorhabditis belari</name>
    <dbReference type="NCBI Taxonomy" id="2138241"/>
    <lineage>
        <taxon>Eukaryota</taxon>
        <taxon>Metazoa</taxon>
        <taxon>Ecdysozoa</taxon>
        <taxon>Nematoda</taxon>
        <taxon>Chromadorea</taxon>
        <taxon>Rhabditida</taxon>
        <taxon>Rhabditina</taxon>
        <taxon>Rhabditomorpha</taxon>
        <taxon>Rhabditoidea</taxon>
        <taxon>Rhabditidae</taxon>
        <taxon>Mesorhabditinae</taxon>
        <taxon>Mesorhabditis</taxon>
    </lineage>
</organism>
<dbReference type="PANTHER" id="PTHR12585:SF69">
    <property type="entry name" value="FI11703P"/>
    <property type="match status" value="1"/>
</dbReference>
<feature type="domain" description="Rad21/Rec8-like protein N-terminal" evidence="6">
    <location>
        <begin position="1"/>
        <end position="103"/>
    </location>
</feature>
<comment type="subcellular location">
    <subcellularLocation>
        <location evidence="1">Nucleus</location>
    </subcellularLocation>
</comment>
<evidence type="ECO:0000256" key="4">
    <source>
        <dbReference type="SAM" id="MobiDB-lite"/>
    </source>
</evidence>
<dbReference type="WBParaSite" id="MBELARI_LOCUS18125">
    <property type="protein sequence ID" value="MBELARI_LOCUS18125"/>
    <property type="gene ID" value="MBELARI_LOCUS18125"/>
</dbReference>
<proteinExistence type="inferred from homology"/>
<feature type="region of interest" description="Disordered" evidence="4">
    <location>
        <begin position="480"/>
        <end position="501"/>
    </location>
</feature>
<evidence type="ECO:0000259" key="6">
    <source>
        <dbReference type="Pfam" id="PF04825"/>
    </source>
</evidence>
<dbReference type="GO" id="GO:1990414">
    <property type="term" value="P:replication-born double-strand break repair via sister chromatid exchange"/>
    <property type="evidence" value="ECO:0007669"/>
    <property type="project" value="TreeGrafter"/>
</dbReference>
<sequence length="587" mass="67113">MFYAQFVLAKKGPLAKIWLAAHWEKKLTKAQIYETDVEEAVDEILKPKVKIALRTTGHLLLGIVRIYSRKTKYLLADCNETFLRLRMTFRPGQSVETVVIDKEQEIHLEAITLPEVYANLDAAIPELDDLDFQTQFDTNQSRYEEITLNEIYDKAHQTAFGADFGMDDFGESQLQRGPLFNIDEPLFGGSLLEQRRDESGRLINASRNLNNTSELYDGQPKNVNIFGAEDFEMQTADGNLLNLDAPGSLFNDLEPMDFGMPENQVQHELTPLREPANENDVSTRSSFELGPVDVDELANQQQGRNRRRRKLVVDQNIKMSDADLKKNMDHFTDTLKPMDLAPPSKRLMQLREYGNADLLFQQPASDMMRSSVLKRRYQEHLIPRIRDDQSTRSTGLEIREELEMAEDIEQQRDVTPAMQSFLDNLNTTDLDMPAPPPEPFTSFNEMPIDMLDIDQENNPFGPEFGQQPRNSEIDRDILGDISNVPEPKRAKTEEPENNDTNEVSFTKRTNMLLHAIVTKLDSNVEGYVKLDAVVATNATKKEAARSFYELLVLKKFQAVDIKQDEPYGAIRIMKGNHINSFSEHQIH</sequence>
<accession>A0AAF3EVM4</accession>
<dbReference type="GO" id="GO:0008278">
    <property type="term" value="C:cohesin complex"/>
    <property type="evidence" value="ECO:0007669"/>
    <property type="project" value="InterPro"/>
</dbReference>
<dbReference type="Pfam" id="PF04825">
    <property type="entry name" value="Rad21_Rec8_N"/>
    <property type="match status" value="1"/>
</dbReference>
<dbReference type="PANTHER" id="PTHR12585">
    <property type="entry name" value="SCC1 / RAD21 FAMILY MEMBER"/>
    <property type="match status" value="1"/>
</dbReference>
<name>A0AAF3EVM4_9BILA</name>
<dbReference type="SUPFAM" id="SSF46785">
    <property type="entry name" value="Winged helix' DNA-binding domain"/>
    <property type="match status" value="1"/>
</dbReference>
<evidence type="ECO:0000256" key="3">
    <source>
        <dbReference type="ARBA" id="ARBA00023242"/>
    </source>
</evidence>
<dbReference type="InterPro" id="IPR006909">
    <property type="entry name" value="Rad21/Rec8_C_eu"/>
</dbReference>
<evidence type="ECO:0000313" key="8">
    <source>
        <dbReference type="WBParaSite" id="MBELARI_LOCUS18125"/>
    </source>
</evidence>